<protein>
    <recommendedName>
        <fullName evidence="4">DUF485 domain-containing protein</fullName>
    </recommendedName>
</protein>
<evidence type="ECO:0000256" key="1">
    <source>
        <dbReference type="SAM" id="Phobius"/>
    </source>
</evidence>
<name>A0A919LAH8_9ACTN</name>
<dbReference type="InterPro" id="IPR007436">
    <property type="entry name" value="DUF485"/>
</dbReference>
<evidence type="ECO:0008006" key="4">
    <source>
        <dbReference type="Google" id="ProtNLM"/>
    </source>
</evidence>
<dbReference type="AlphaFoldDB" id="A0A919LAH8"/>
<dbReference type="RefSeq" id="WP_189783483.1">
    <property type="nucleotide sequence ID" value="NZ_BNAT01000011.1"/>
</dbReference>
<proteinExistence type="predicted"/>
<sequence length="75" mass="7650">MTGAVLGLYLLNVVLAAVAPDFMGAVLLGPLSVGLASGLVLCAATAGAVQWYARYAAAHLDPVAERLLARREGGR</sequence>
<dbReference type="EMBL" id="BNAT01000011">
    <property type="protein sequence ID" value="GHH88839.1"/>
    <property type="molecule type" value="Genomic_DNA"/>
</dbReference>
<organism evidence="2 3">
    <name type="scientific">Streptomyces capitiformicae</name>
    <dbReference type="NCBI Taxonomy" id="2014920"/>
    <lineage>
        <taxon>Bacteria</taxon>
        <taxon>Bacillati</taxon>
        <taxon>Actinomycetota</taxon>
        <taxon>Actinomycetes</taxon>
        <taxon>Kitasatosporales</taxon>
        <taxon>Streptomycetaceae</taxon>
        <taxon>Streptomyces</taxon>
    </lineage>
</organism>
<evidence type="ECO:0000313" key="3">
    <source>
        <dbReference type="Proteomes" id="UP000603227"/>
    </source>
</evidence>
<reference evidence="2" key="2">
    <citation type="submission" date="2020-09" db="EMBL/GenBank/DDBJ databases">
        <authorList>
            <person name="Sun Q."/>
            <person name="Zhou Y."/>
        </authorList>
    </citation>
    <scope>NUCLEOTIDE SEQUENCE</scope>
    <source>
        <strain evidence="2">CGMCC 4.7403</strain>
    </source>
</reference>
<dbReference type="Proteomes" id="UP000603227">
    <property type="component" value="Unassembled WGS sequence"/>
</dbReference>
<gene>
    <name evidence="2" type="ORF">GCM10017771_35850</name>
</gene>
<reference evidence="2" key="1">
    <citation type="journal article" date="2014" name="Int. J. Syst. Evol. Microbiol.">
        <title>Complete genome sequence of Corynebacterium casei LMG S-19264T (=DSM 44701T), isolated from a smear-ripened cheese.</title>
        <authorList>
            <consortium name="US DOE Joint Genome Institute (JGI-PGF)"/>
            <person name="Walter F."/>
            <person name="Albersmeier A."/>
            <person name="Kalinowski J."/>
            <person name="Ruckert C."/>
        </authorList>
    </citation>
    <scope>NUCLEOTIDE SEQUENCE</scope>
    <source>
        <strain evidence="2">CGMCC 4.7403</strain>
    </source>
</reference>
<keyword evidence="1" id="KW-1133">Transmembrane helix</keyword>
<dbReference type="Pfam" id="PF04341">
    <property type="entry name" value="DUF485"/>
    <property type="match status" value="1"/>
</dbReference>
<feature type="transmembrane region" description="Helical" evidence="1">
    <location>
        <begin position="26"/>
        <end position="49"/>
    </location>
</feature>
<comment type="caution">
    <text evidence="2">The sequence shown here is derived from an EMBL/GenBank/DDBJ whole genome shotgun (WGS) entry which is preliminary data.</text>
</comment>
<keyword evidence="1" id="KW-0812">Transmembrane</keyword>
<evidence type="ECO:0000313" key="2">
    <source>
        <dbReference type="EMBL" id="GHH88839.1"/>
    </source>
</evidence>
<keyword evidence="1" id="KW-0472">Membrane</keyword>
<keyword evidence="3" id="KW-1185">Reference proteome</keyword>
<accession>A0A919LAH8</accession>